<evidence type="ECO:0000313" key="6">
    <source>
        <dbReference type="EMBL" id="MPL98807.1"/>
    </source>
</evidence>
<dbReference type="CDD" id="cd02696">
    <property type="entry name" value="MurNAc-LAA"/>
    <property type="match status" value="1"/>
</dbReference>
<proteinExistence type="predicted"/>
<evidence type="ECO:0000259" key="4">
    <source>
        <dbReference type="Pfam" id="PF13205"/>
    </source>
</evidence>
<dbReference type="InterPro" id="IPR050695">
    <property type="entry name" value="N-acetylmuramoyl_amidase_3"/>
</dbReference>
<dbReference type="SUPFAM" id="SSF49452">
    <property type="entry name" value="Starch-binding domain-like"/>
    <property type="match status" value="1"/>
</dbReference>
<dbReference type="Gene3D" id="2.60.120.430">
    <property type="entry name" value="Galactose-binding lectin"/>
    <property type="match status" value="1"/>
</dbReference>
<evidence type="ECO:0000256" key="2">
    <source>
        <dbReference type="ARBA" id="ARBA00022801"/>
    </source>
</evidence>
<dbReference type="Pfam" id="PF13205">
    <property type="entry name" value="Big_5"/>
    <property type="match status" value="1"/>
</dbReference>
<feature type="domain" description="Secretion system C-terminal sorting" evidence="5">
    <location>
        <begin position="741"/>
        <end position="805"/>
    </location>
</feature>
<feature type="domain" description="SbsA Ig-like" evidence="4">
    <location>
        <begin position="351"/>
        <end position="451"/>
    </location>
</feature>
<comment type="caution">
    <text evidence="6">The sequence shown here is derived from an EMBL/GenBank/DDBJ whole genome shotgun (WGS) entry which is preliminary data.</text>
</comment>
<dbReference type="InterPro" id="IPR013784">
    <property type="entry name" value="Carb-bd-like_fold"/>
</dbReference>
<sequence length="809" mass="90250">MKTTITKILTLSIFVLIAFSMPAQDLTGIKIHINPGHGGWDGDDRGIPTPLYPSVGPNVGFWESQSNLDKGMQLKTMLEAHGATVQMSRTQNRTQDDLPLSTIVQMANEFQADFMLSIHSNAGNGVANYVLQLFAGKTDGDTHNYPTPTPRSNESRDISTEIAKNQYKNQLTYWTANYNVSGDKTFARLFMGWSDGYGVMRGLTVPGTISEGSMHDYIPETYRLMNMEYKWLESWNFLKAFCTYFKNAEIPTGNIAGYVKDSRNLILDGPYKKYGKDVLLPLDSAKLTILETNQTYIVDKNRNGVYVFKDLQPGTYTVKAEATGYYSQTKEITVVKNEINHLLFELNKIRNTPPQVISYTPNVALTDSVIASTDIVLNFNWDMDEASTRAAFSITPATEGTLTFEDSQYRLRFTPTMPLEKSTLYTVRLDKSAKHPDNLSMEEDFVFQFVTQSRNRLGLIEGYPKDGSKSVYATKPLFMLIFDRTVDNNSARNNINVLDGNGTSLSKITRSVVFNKVGAPYGDMYFELTDPLIAGNEYTLRIGGEVMDNTGVKVVEPIDIRFTASAVAVTDKTIVDDFEVAGEYTYELTQSENDTLSTIARSTTQKLFGSAAYRIRTTFKDVVASSVYKIATPTATTETGKVFGLHVYGDMSGNELQLQFRSVTAENVVVYLKLCELDFKGWEFVEAELNETANFQLTGIRVVRKNGLLSKSTDIHIDNLLQYAEPISGLISNKLDPAISVYPNPATDIIRVKTDENALPLLQLYSLNGVLLKVANDKQISVSEFEAGTYLLKVKTSKGMFSKVVMICK</sequence>
<evidence type="ECO:0000259" key="5">
    <source>
        <dbReference type="Pfam" id="PF18962"/>
    </source>
</evidence>
<dbReference type="SUPFAM" id="SSF53187">
    <property type="entry name" value="Zn-dependent exopeptidases"/>
    <property type="match status" value="1"/>
</dbReference>
<dbReference type="GO" id="GO:0009253">
    <property type="term" value="P:peptidoglycan catabolic process"/>
    <property type="evidence" value="ECO:0007669"/>
    <property type="project" value="InterPro"/>
</dbReference>
<organism evidence="6">
    <name type="scientific">bioreactor metagenome</name>
    <dbReference type="NCBI Taxonomy" id="1076179"/>
    <lineage>
        <taxon>unclassified sequences</taxon>
        <taxon>metagenomes</taxon>
        <taxon>ecological metagenomes</taxon>
    </lineage>
</organism>
<dbReference type="InterPro" id="IPR002508">
    <property type="entry name" value="MurNAc-LAA_cat"/>
</dbReference>
<dbReference type="Pfam" id="PF13620">
    <property type="entry name" value="CarboxypepD_reg"/>
    <property type="match status" value="1"/>
</dbReference>
<evidence type="ECO:0000256" key="1">
    <source>
        <dbReference type="ARBA" id="ARBA00022729"/>
    </source>
</evidence>
<feature type="domain" description="MurNAc-LAA" evidence="3">
    <location>
        <begin position="31"/>
        <end position="172"/>
    </location>
</feature>
<dbReference type="Gene3D" id="3.40.630.40">
    <property type="entry name" value="Zn-dependent exopeptidases"/>
    <property type="match status" value="1"/>
</dbReference>
<dbReference type="InterPro" id="IPR026444">
    <property type="entry name" value="Secre_tail"/>
</dbReference>
<keyword evidence="2" id="KW-0378">Hydrolase</keyword>
<dbReference type="GO" id="GO:0030288">
    <property type="term" value="C:outer membrane-bounded periplasmic space"/>
    <property type="evidence" value="ECO:0007669"/>
    <property type="project" value="TreeGrafter"/>
</dbReference>
<dbReference type="PANTHER" id="PTHR30404:SF0">
    <property type="entry name" value="N-ACETYLMURAMOYL-L-ALANINE AMIDASE AMIC"/>
    <property type="match status" value="1"/>
</dbReference>
<dbReference type="Gene3D" id="2.60.40.3710">
    <property type="match status" value="1"/>
</dbReference>
<dbReference type="PANTHER" id="PTHR30404">
    <property type="entry name" value="N-ACETYLMURAMOYL-L-ALANINE AMIDASE"/>
    <property type="match status" value="1"/>
</dbReference>
<gene>
    <name evidence="6" type="ORF">SDC9_45017</name>
</gene>
<accession>A0A644W5G4</accession>
<dbReference type="Gene3D" id="2.60.40.1120">
    <property type="entry name" value="Carboxypeptidase-like, regulatory domain"/>
    <property type="match status" value="1"/>
</dbReference>
<dbReference type="AlphaFoldDB" id="A0A644W5G4"/>
<keyword evidence="1" id="KW-0732">Signal</keyword>
<dbReference type="InterPro" id="IPR032812">
    <property type="entry name" value="SbsA_Ig"/>
</dbReference>
<dbReference type="Pfam" id="PF18962">
    <property type="entry name" value="Por_Secre_tail"/>
    <property type="match status" value="1"/>
</dbReference>
<dbReference type="GO" id="GO:0030246">
    <property type="term" value="F:carbohydrate binding"/>
    <property type="evidence" value="ECO:0007669"/>
    <property type="project" value="InterPro"/>
</dbReference>
<evidence type="ECO:0008006" key="7">
    <source>
        <dbReference type="Google" id="ProtNLM"/>
    </source>
</evidence>
<dbReference type="Pfam" id="PF01520">
    <property type="entry name" value="Amidase_3"/>
    <property type="match status" value="1"/>
</dbReference>
<dbReference type="GO" id="GO:0008745">
    <property type="term" value="F:N-acetylmuramoyl-L-alanine amidase activity"/>
    <property type="evidence" value="ECO:0007669"/>
    <property type="project" value="InterPro"/>
</dbReference>
<evidence type="ECO:0000259" key="3">
    <source>
        <dbReference type="Pfam" id="PF01520"/>
    </source>
</evidence>
<protein>
    <recommendedName>
        <fullName evidence="7">MurNAc-LAA domain-containing protein</fullName>
    </recommendedName>
</protein>
<reference evidence="6" key="1">
    <citation type="submission" date="2019-08" db="EMBL/GenBank/DDBJ databases">
        <authorList>
            <person name="Kucharzyk K."/>
            <person name="Murdoch R.W."/>
            <person name="Higgins S."/>
            <person name="Loffler F."/>
        </authorList>
    </citation>
    <scope>NUCLEOTIDE SEQUENCE</scope>
</reference>
<dbReference type="EMBL" id="VSSQ01000630">
    <property type="protein sequence ID" value="MPL98807.1"/>
    <property type="molecule type" value="Genomic_DNA"/>
</dbReference>
<dbReference type="NCBIfam" id="TIGR04183">
    <property type="entry name" value="Por_Secre_tail"/>
    <property type="match status" value="1"/>
</dbReference>
<name>A0A644W5G4_9ZZZZ</name>